<evidence type="ECO:0000313" key="7">
    <source>
        <dbReference type="EMBL" id="OBR40822.1"/>
    </source>
</evidence>
<keyword evidence="4" id="KW-0408">Iron</keyword>
<dbReference type="GO" id="GO:0016491">
    <property type="term" value="F:oxidoreductase activity"/>
    <property type="evidence" value="ECO:0007669"/>
    <property type="project" value="UniProtKB-KW"/>
</dbReference>
<keyword evidence="3" id="KW-0560">Oxidoreductase</keyword>
<dbReference type="SUPFAM" id="SSF55961">
    <property type="entry name" value="Bet v1-like"/>
    <property type="match status" value="1"/>
</dbReference>
<dbReference type="InterPro" id="IPR044043">
    <property type="entry name" value="VanA_C_cat"/>
</dbReference>
<dbReference type="EMBL" id="LZFP01000005">
    <property type="protein sequence ID" value="OBR40822.1"/>
    <property type="molecule type" value="Genomic_DNA"/>
</dbReference>
<dbReference type="InterPro" id="IPR036922">
    <property type="entry name" value="Rieske_2Fe-2S_sf"/>
</dbReference>
<dbReference type="GO" id="GO:0051537">
    <property type="term" value="F:2 iron, 2 sulfur cluster binding"/>
    <property type="evidence" value="ECO:0007669"/>
    <property type="project" value="UniProtKB-KW"/>
</dbReference>
<dbReference type="PANTHER" id="PTHR21266:SF60">
    <property type="entry name" value="3-KETOSTEROID-9-ALPHA-MONOOXYGENASE, OXYGENASE COMPONENT"/>
    <property type="match status" value="1"/>
</dbReference>
<keyword evidence="5" id="KW-0411">Iron-sulfur</keyword>
<proteinExistence type="predicted"/>
<keyword evidence="2" id="KW-0479">Metal-binding</keyword>
<gene>
    <name evidence="7" type="ORF">A9200_14630</name>
</gene>
<dbReference type="Proteomes" id="UP000092164">
    <property type="component" value="Unassembled WGS sequence"/>
</dbReference>
<dbReference type="STRING" id="1836467.BTR34_15420"/>
<evidence type="ECO:0000313" key="8">
    <source>
        <dbReference type="Proteomes" id="UP000092164"/>
    </source>
</evidence>
<sequence>MNNAKIVFPEKLYACWHPVGYSNEIKADTPFGTFLLDEAVVVWRTSDGEVHAMRDVCIHRGTALSLGWIKDDCLVCPYHAWQFDKKGTCVKIPQDPDAKIPSKAKTPSYHCQEKFGLVWVALKEPVYDLPNIPEYENADWKLVNTGPFDWNSDSSRQVENFTDFGHFPWVHPGLLGDPERPKVPDCKVTVKDSVLHYSVVRPEATNSDDFPIFANDDVVQPERRSVYELHLPYTIVLRLGWGKEKGMVYFFTSQPISQNKCRGFCIIGRNYDQDEPDTILQEFEQVIFDQDKRIVESQRPEQVPFDFTEELHLKFDAVAMNYRRAMKKQKLSY</sequence>
<dbReference type="KEGG" id="mart:BTR34_15420"/>
<evidence type="ECO:0000256" key="5">
    <source>
        <dbReference type="ARBA" id="ARBA00023014"/>
    </source>
</evidence>
<reference evidence="8" key="1">
    <citation type="submission" date="2016-06" db="EMBL/GenBank/DDBJ databases">
        <authorList>
            <person name="Zhan P."/>
        </authorList>
    </citation>
    <scope>NUCLEOTIDE SEQUENCE [LARGE SCALE GENOMIC DNA]</scope>
    <source>
        <strain evidence="8">T28</strain>
    </source>
</reference>
<evidence type="ECO:0000256" key="1">
    <source>
        <dbReference type="ARBA" id="ARBA00022714"/>
    </source>
</evidence>
<dbReference type="InterPro" id="IPR050584">
    <property type="entry name" value="Cholesterol_7-desaturase"/>
</dbReference>
<keyword evidence="1" id="KW-0001">2Fe-2S</keyword>
<keyword evidence="8" id="KW-1185">Reference proteome</keyword>
<dbReference type="OrthoDB" id="9800776at2"/>
<evidence type="ECO:0000256" key="3">
    <source>
        <dbReference type="ARBA" id="ARBA00023002"/>
    </source>
</evidence>
<protein>
    <submittedName>
        <fullName evidence="7">(2Fe-2S)-binding protein</fullName>
    </submittedName>
</protein>
<feature type="domain" description="Rieske" evidence="6">
    <location>
        <begin position="16"/>
        <end position="120"/>
    </location>
</feature>
<name>A0A1B7ZCW6_9FLAO</name>
<dbReference type="PANTHER" id="PTHR21266">
    <property type="entry name" value="IRON-SULFUR DOMAIN CONTAINING PROTEIN"/>
    <property type="match status" value="1"/>
</dbReference>
<dbReference type="PROSITE" id="PS51296">
    <property type="entry name" value="RIESKE"/>
    <property type="match status" value="1"/>
</dbReference>
<dbReference type="Pfam" id="PF19112">
    <property type="entry name" value="VanA_C"/>
    <property type="match status" value="1"/>
</dbReference>
<organism evidence="7 8">
    <name type="scientific">Maribacter hydrothermalis</name>
    <dbReference type="NCBI Taxonomy" id="1836467"/>
    <lineage>
        <taxon>Bacteria</taxon>
        <taxon>Pseudomonadati</taxon>
        <taxon>Bacteroidota</taxon>
        <taxon>Flavobacteriia</taxon>
        <taxon>Flavobacteriales</taxon>
        <taxon>Flavobacteriaceae</taxon>
        <taxon>Maribacter</taxon>
    </lineage>
</organism>
<dbReference type="SUPFAM" id="SSF50022">
    <property type="entry name" value="ISP domain"/>
    <property type="match status" value="1"/>
</dbReference>
<dbReference type="Gene3D" id="3.90.380.10">
    <property type="entry name" value="Naphthalene 1,2-dioxygenase Alpha Subunit, Chain A, domain 1"/>
    <property type="match status" value="1"/>
</dbReference>
<dbReference type="Pfam" id="PF00355">
    <property type="entry name" value="Rieske"/>
    <property type="match status" value="1"/>
</dbReference>
<evidence type="ECO:0000259" key="6">
    <source>
        <dbReference type="PROSITE" id="PS51296"/>
    </source>
</evidence>
<evidence type="ECO:0000256" key="2">
    <source>
        <dbReference type="ARBA" id="ARBA00022723"/>
    </source>
</evidence>
<dbReference type="InterPro" id="IPR017941">
    <property type="entry name" value="Rieske_2Fe-2S"/>
</dbReference>
<dbReference type="AlphaFoldDB" id="A0A1B7ZCW6"/>
<comment type="caution">
    <text evidence="7">The sequence shown here is derived from an EMBL/GenBank/DDBJ whole genome shotgun (WGS) entry which is preliminary data.</text>
</comment>
<dbReference type="CDD" id="cd03469">
    <property type="entry name" value="Rieske_RO_Alpha_N"/>
    <property type="match status" value="1"/>
</dbReference>
<dbReference type="RefSeq" id="WP_068483233.1">
    <property type="nucleotide sequence ID" value="NZ_CP018760.1"/>
</dbReference>
<accession>A0A1B7ZCW6</accession>
<evidence type="ECO:0000256" key="4">
    <source>
        <dbReference type="ARBA" id="ARBA00023004"/>
    </source>
</evidence>
<dbReference type="Gene3D" id="2.102.10.10">
    <property type="entry name" value="Rieske [2Fe-2S] iron-sulphur domain"/>
    <property type="match status" value="1"/>
</dbReference>
<dbReference type="GO" id="GO:0046872">
    <property type="term" value="F:metal ion binding"/>
    <property type="evidence" value="ECO:0007669"/>
    <property type="project" value="UniProtKB-KW"/>
</dbReference>